<dbReference type="EMBL" id="CM037151">
    <property type="protein sequence ID" value="KAH7842871.1"/>
    <property type="molecule type" value="Genomic_DNA"/>
</dbReference>
<accession>A0ACB7XPK1</accession>
<comment type="caution">
    <text evidence="1">The sequence shown here is derived from an EMBL/GenBank/DDBJ whole genome shotgun (WGS) entry which is preliminary data.</text>
</comment>
<evidence type="ECO:0000313" key="2">
    <source>
        <dbReference type="Proteomes" id="UP000828048"/>
    </source>
</evidence>
<name>A0ACB7XPK1_9ERIC</name>
<dbReference type="Proteomes" id="UP000828048">
    <property type="component" value="Chromosome 1"/>
</dbReference>
<sequence length="469" mass="53615">MVTTRNGQNNHGQDNGQNSGANGQNGVPDLTQLLQAIAAAAANLAPQTNQRVPLRHQMNRSQMLDTFCKRQPPVFYGEPDPAAAEAWLKQITKLLEGKGKVGGSTTGGPVRTNHNQSNNRGYAAKPYYQNNQRPQQQNQPWHPGQGQGQNQARGRNNETVRCFNCQELGHFKSHCPKPPRQNNNYGGYQQPRQIGYGNQNPNQNQNQNQGGQNQQKTNWNQQQNRPYQNQGKQGANQNQGGRIFALQGDEEQDPTVIRVETLLEHKLFYVSVVYGMNLARDRVSLWRDLRMLSLLEMITKGYWYTWTNKRGGHGSNKSRLDRVLISNAWLDLFRDSEVVAHALGIFDHCVLVLTVLPFKFRAFPFRFYNFWMTDGRFKDILVNSWVESVEGSPMHQISSKLRRLKPLLKSFHRKNFSNLSGRVAVAKENLSKIQDICFKFPHDTYLRDLEKDLVLQYYGLSAVEESYKK</sequence>
<protein>
    <submittedName>
        <fullName evidence="1">Uncharacterized protein</fullName>
    </submittedName>
</protein>
<keyword evidence="2" id="KW-1185">Reference proteome</keyword>
<reference evidence="1 2" key="1">
    <citation type="journal article" date="2021" name="Hortic Res">
        <title>High-quality reference genome and annotation aids understanding of berry development for evergreen blueberry (Vaccinium darrowii).</title>
        <authorList>
            <person name="Yu J."/>
            <person name="Hulse-Kemp A.M."/>
            <person name="Babiker E."/>
            <person name="Staton M."/>
        </authorList>
    </citation>
    <scope>NUCLEOTIDE SEQUENCE [LARGE SCALE GENOMIC DNA]</scope>
    <source>
        <strain evidence="2">cv. NJ 8807/NJ 8810</strain>
        <tissue evidence="1">Young leaf</tissue>
    </source>
</reference>
<gene>
    <name evidence="1" type="ORF">Vadar_009972</name>
</gene>
<evidence type="ECO:0000313" key="1">
    <source>
        <dbReference type="EMBL" id="KAH7842871.1"/>
    </source>
</evidence>
<organism evidence="1 2">
    <name type="scientific">Vaccinium darrowii</name>
    <dbReference type="NCBI Taxonomy" id="229202"/>
    <lineage>
        <taxon>Eukaryota</taxon>
        <taxon>Viridiplantae</taxon>
        <taxon>Streptophyta</taxon>
        <taxon>Embryophyta</taxon>
        <taxon>Tracheophyta</taxon>
        <taxon>Spermatophyta</taxon>
        <taxon>Magnoliopsida</taxon>
        <taxon>eudicotyledons</taxon>
        <taxon>Gunneridae</taxon>
        <taxon>Pentapetalae</taxon>
        <taxon>asterids</taxon>
        <taxon>Ericales</taxon>
        <taxon>Ericaceae</taxon>
        <taxon>Vaccinioideae</taxon>
        <taxon>Vaccinieae</taxon>
        <taxon>Vaccinium</taxon>
    </lineage>
</organism>
<proteinExistence type="predicted"/>